<evidence type="ECO:0000313" key="3">
    <source>
        <dbReference type="Proteomes" id="UP000625711"/>
    </source>
</evidence>
<evidence type="ECO:0000256" key="1">
    <source>
        <dbReference type="SAM" id="MobiDB-lite"/>
    </source>
</evidence>
<accession>A0A834MAI3</accession>
<protein>
    <submittedName>
        <fullName evidence="2">Uncharacterized protein</fullName>
    </submittedName>
</protein>
<proteinExistence type="predicted"/>
<reference evidence="2" key="1">
    <citation type="submission" date="2020-08" db="EMBL/GenBank/DDBJ databases">
        <title>Genome sequencing and assembly of the red palm weevil Rhynchophorus ferrugineus.</title>
        <authorList>
            <person name="Dias G.B."/>
            <person name="Bergman C.M."/>
            <person name="Manee M."/>
        </authorList>
    </citation>
    <scope>NUCLEOTIDE SEQUENCE</scope>
    <source>
        <strain evidence="2">AA-2017</strain>
        <tissue evidence="2">Whole larva</tissue>
    </source>
</reference>
<organism evidence="2 3">
    <name type="scientific">Rhynchophorus ferrugineus</name>
    <name type="common">Red palm weevil</name>
    <name type="synonym">Curculio ferrugineus</name>
    <dbReference type="NCBI Taxonomy" id="354439"/>
    <lineage>
        <taxon>Eukaryota</taxon>
        <taxon>Metazoa</taxon>
        <taxon>Ecdysozoa</taxon>
        <taxon>Arthropoda</taxon>
        <taxon>Hexapoda</taxon>
        <taxon>Insecta</taxon>
        <taxon>Pterygota</taxon>
        <taxon>Neoptera</taxon>
        <taxon>Endopterygota</taxon>
        <taxon>Coleoptera</taxon>
        <taxon>Polyphaga</taxon>
        <taxon>Cucujiformia</taxon>
        <taxon>Curculionidae</taxon>
        <taxon>Dryophthorinae</taxon>
        <taxon>Rhynchophorus</taxon>
    </lineage>
</organism>
<feature type="region of interest" description="Disordered" evidence="1">
    <location>
        <begin position="29"/>
        <end position="84"/>
    </location>
</feature>
<name>A0A834MAI3_RHYFE</name>
<sequence>MNSKSKRNSHSIEELLKMKPSKRVIVPRKITPVPSTSRDDSPLTPFHRSLLAGAAPAPPAPGRPFLGPNPPPTPASVVQRVYLN</sequence>
<gene>
    <name evidence="2" type="ORF">GWI33_014607</name>
</gene>
<comment type="caution">
    <text evidence="2">The sequence shown here is derived from an EMBL/GenBank/DDBJ whole genome shotgun (WGS) entry which is preliminary data.</text>
</comment>
<feature type="compositionally biased region" description="Pro residues" evidence="1">
    <location>
        <begin position="56"/>
        <end position="74"/>
    </location>
</feature>
<dbReference type="Proteomes" id="UP000625711">
    <property type="component" value="Unassembled WGS sequence"/>
</dbReference>
<dbReference type="AlphaFoldDB" id="A0A834MAI3"/>
<dbReference type="EMBL" id="JAACXV010013733">
    <property type="protein sequence ID" value="KAF7272625.1"/>
    <property type="molecule type" value="Genomic_DNA"/>
</dbReference>
<evidence type="ECO:0000313" key="2">
    <source>
        <dbReference type="EMBL" id="KAF7272625.1"/>
    </source>
</evidence>
<keyword evidence="3" id="KW-1185">Reference proteome</keyword>